<organism evidence="2">
    <name type="scientific">Oryza glumipatula</name>
    <dbReference type="NCBI Taxonomy" id="40148"/>
    <lineage>
        <taxon>Eukaryota</taxon>
        <taxon>Viridiplantae</taxon>
        <taxon>Streptophyta</taxon>
        <taxon>Embryophyta</taxon>
        <taxon>Tracheophyta</taxon>
        <taxon>Spermatophyta</taxon>
        <taxon>Magnoliopsida</taxon>
        <taxon>Liliopsida</taxon>
        <taxon>Poales</taxon>
        <taxon>Poaceae</taxon>
        <taxon>BOP clade</taxon>
        <taxon>Oryzoideae</taxon>
        <taxon>Oryzeae</taxon>
        <taxon>Oryzinae</taxon>
        <taxon>Oryza</taxon>
    </lineage>
</organism>
<protein>
    <submittedName>
        <fullName evidence="2">Methionine aminopeptidase</fullName>
    </submittedName>
</protein>
<dbReference type="Gramene" id="OGLUM07G11740.5">
    <property type="protein sequence ID" value="OGLUM07G11740.5"/>
    <property type="gene ID" value="OGLUM07G11740"/>
</dbReference>
<dbReference type="Proteomes" id="UP000026961">
    <property type="component" value="Chromosome 7"/>
</dbReference>
<keyword evidence="3" id="KW-1185">Reference proteome</keyword>
<dbReference type="HOGENOM" id="CLU_3415551_0_0_1"/>
<name>A0A0E0AJ15_9ORYZ</name>
<feature type="compositionally biased region" description="Polar residues" evidence="1">
    <location>
        <begin position="1"/>
        <end position="18"/>
    </location>
</feature>
<reference evidence="2" key="2">
    <citation type="submission" date="2018-05" db="EMBL/GenBank/DDBJ databases">
        <title>OgluRS3 (Oryza glumaepatula Reference Sequence Version 3).</title>
        <authorList>
            <person name="Zhang J."/>
            <person name="Kudrna D."/>
            <person name="Lee S."/>
            <person name="Talag J."/>
            <person name="Welchert J."/>
            <person name="Wing R.A."/>
        </authorList>
    </citation>
    <scope>NUCLEOTIDE SEQUENCE [LARGE SCALE GENOMIC DNA]</scope>
</reference>
<evidence type="ECO:0000313" key="3">
    <source>
        <dbReference type="Proteomes" id="UP000026961"/>
    </source>
</evidence>
<evidence type="ECO:0000313" key="2">
    <source>
        <dbReference type="EnsemblPlants" id="OGLUM07G11740.5"/>
    </source>
</evidence>
<proteinExistence type="predicted"/>
<sequence>MVRSNRASTNTAFSSPSRNVGDALRPA</sequence>
<accession>A0A0E0AJ15</accession>
<feature type="region of interest" description="Disordered" evidence="1">
    <location>
        <begin position="1"/>
        <end position="27"/>
    </location>
</feature>
<dbReference type="AlphaFoldDB" id="A0A0E0AJ15"/>
<dbReference type="EnsemblPlants" id="OGLUM07G11740.5">
    <property type="protein sequence ID" value="OGLUM07G11740.5"/>
    <property type="gene ID" value="OGLUM07G11740"/>
</dbReference>
<reference evidence="2" key="1">
    <citation type="submission" date="2015-04" db="UniProtKB">
        <authorList>
            <consortium name="EnsemblPlants"/>
        </authorList>
    </citation>
    <scope>IDENTIFICATION</scope>
</reference>
<evidence type="ECO:0000256" key="1">
    <source>
        <dbReference type="SAM" id="MobiDB-lite"/>
    </source>
</evidence>